<dbReference type="RefSeq" id="WP_120809266.1">
    <property type="nucleotide sequence ID" value="NZ_RBID01000001.1"/>
</dbReference>
<evidence type="ECO:0000256" key="2">
    <source>
        <dbReference type="SAM" id="Phobius"/>
    </source>
</evidence>
<evidence type="ECO:0000313" key="4">
    <source>
        <dbReference type="Proteomes" id="UP000279384"/>
    </source>
</evidence>
<gene>
    <name evidence="3" type="ORF">C8E02_0152</name>
</gene>
<keyword evidence="2" id="KW-1133">Transmembrane helix</keyword>
<reference evidence="3 4" key="1">
    <citation type="submission" date="2018-10" db="EMBL/GenBank/DDBJ databases">
        <title>Genomic Encyclopedia of Type Strains, Phase IV (KMG-IV): sequencing the most valuable type-strain genomes for metagenomic binning, comparative biology and taxonomic classification.</title>
        <authorList>
            <person name="Goeker M."/>
        </authorList>
    </citation>
    <scope>NUCLEOTIDE SEQUENCE [LARGE SCALE GENOMIC DNA]</scope>
    <source>
        <strain evidence="3 4">DSM 3303</strain>
    </source>
</reference>
<dbReference type="AlphaFoldDB" id="A0A495BNW8"/>
<keyword evidence="2" id="KW-0812">Transmembrane</keyword>
<dbReference type="EMBL" id="RBID01000001">
    <property type="protein sequence ID" value="RKQ63133.1"/>
    <property type="molecule type" value="Genomic_DNA"/>
</dbReference>
<organism evidence="3 4">
    <name type="scientific">Vogesella indigofera</name>
    <name type="common">Pseudomonas indigofera</name>
    <dbReference type="NCBI Taxonomy" id="45465"/>
    <lineage>
        <taxon>Bacteria</taxon>
        <taxon>Pseudomonadati</taxon>
        <taxon>Pseudomonadota</taxon>
        <taxon>Betaproteobacteria</taxon>
        <taxon>Neisseriales</taxon>
        <taxon>Chromobacteriaceae</taxon>
        <taxon>Vogesella</taxon>
    </lineage>
</organism>
<evidence type="ECO:0000256" key="1">
    <source>
        <dbReference type="SAM" id="MobiDB-lite"/>
    </source>
</evidence>
<feature type="compositionally biased region" description="Low complexity" evidence="1">
    <location>
        <begin position="66"/>
        <end position="76"/>
    </location>
</feature>
<comment type="caution">
    <text evidence="3">The sequence shown here is derived from an EMBL/GenBank/DDBJ whole genome shotgun (WGS) entry which is preliminary data.</text>
</comment>
<evidence type="ECO:0000313" key="3">
    <source>
        <dbReference type="EMBL" id="RKQ63133.1"/>
    </source>
</evidence>
<feature type="region of interest" description="Disordered" evidence="1">
    <location>
        <begin position="66"/>
        <end position="86"/>
    </location>
</feature>
<feature type="transmembrane region" description="Helical" evidence="2">
    <location>
        <begin position="34"/>
        <end position="53"/>
    </location>
</feature>
<feature type="compositionally biased region" description="Basic and acidic residues" evidence="1">
    <location>
        <begin position="77"/>
        <end position="86"/>
    </location>
</feature>
<keyword evidence="2" id="KW-0472">Membrane</keyword>
<accession>A0A495BNW8</accession>
<proteinExistence type="predicted"/>
<dbReference type="Proteomes" id="UP000279384">
    <property type="component" value="Unassembled WGS sequence"/>
</dbReference>
<protein>
    <submittedName>
        <fullName evidence="3">Uncharacterized protein</fullName>
    </submittedName>
</protein>
<name>A0A495BNW8_VOGIN</name>
<sequence>MLKLLALLGLSTLLWWSALWLLIPVHWQQLSPTVMLLLHLLPPIMLTVLVQLWRLRQQRQEQTAAQAQADAEAAAQQERRDAARTQHQAALHERQQTIACRWLWGQALPQRDEPAWLAALPDACQWSVLTAEEVAEGAVLDSLQASVADALLALYGELPGAAALPLLLEVLPQISGIEQVGRMRELQQQAWFSAQGDVPQPDSDCRFLPGSGPLAERVLSFLAQDPTLPGVVVLAADAPRALLDADEEPDSHTRQQWRQLGRQLGRPGAAVVLMLFLREGLLAAEGHAPAAGADPYQPYWERSATAIPAGWGPVPASAQAALSALPVLACLAPSSGTALAQQGTLQLTRQLQALLDNALVNAALLDYPFSEEDARPQDNRADSVAWLVHNSGDVEVGGARLSAIASNLTRHQIALHPIDEACNLVRDWGDVGAATSAMLAALAVTHCARLAAPAVITQFHHDHAALAVARPACKENTL</sequence>